<dbReference type="PANTHER" id="PTHR43133">
    <property type="entry name" value="RNA POLYMERASE ECF-TYPE SIGMA FACTO"/>
    <property type="match status" value="1"/>
</dbReference>
<dbReference type="Proteomes" id="UP000297604">
    <property type="component" value="Unassembled WGS sequence"/>
</dbReference>
<dbReference type="Pfam" id="PF08281">
    <property type="entry name" value="Sigma70_r4_2"/>
    <property type="match status" value="1"/>
</dbReference>
<keyword evidence="2" id="KW-0805">Transcription regulation</keyword>
<feature type="domain" description="RNA polymerase sigma-70 region 2" evidence="5">
    <location>
        <begin position="33"/>
        <end position="99"/>
    </location>
</feature>
<evidence type="ECO:0000256" key="4">
    <source>
        <dbReference type="ARBA" id="ARBA00023163"/>
    </source>
</evidence>
<gene>
    <name evidence="7" type="ORF">E3O46_13415</name>
</gene>
<comment type="caution">
    <text evidence="7">The sequence shown here is derived from an EMBL/GenBank/DDBJ whole genome shotgun (WGS) entry which is preliminary data.</text>
</comment>
<dbReference type="Gene3D" id="1.10.1740.10">
    <property type="match status" value="1"/>
</dbReference>
<keyword evidence="8" id="KW-1185">Reference proteome</keyword>
<keyword evidence="4" id="KW-0804">Transcription</keyword>
<dbReference type="InterPro" id="IPR014284">
    <property type="entry name" value="RNA_pol_sigma-70_dom"/>
</dbReference>
<proteinExistence type="inferred from homology"/>
<keyword evidence="3" id="KW-0731">Sigma factor</keyword>
<dbReference type="NCBIfam" id="TIGR02937">
    <property type="entry name" value="sigma70-ECF"/>
    <property type="match status" value="1"/>
</dbReference>
<evidence type="ECO:0000256" key="3">
    <source>
        <dbReference type="ARBA" id="ARBA00023082"/>
    </source>
</evidence>
<evidence type="ECO:0000259" key="5">
    <source>
        <dbReference type="Pfam" id="PF04542"/>
    </source>
</evidence>
<sequence length="188" mass="21454">MPDSQIRALLEHADDRTLVERTVDGDIRAFEVLVRRHGPLMRAYATRILGSNDEADDVVQETFITAWAKLPTLENPALAKGWLMRIVSHKSIDRIRARRHHSSLDNLDVPAPDHHSPITAVEALSRSEALSQVLSELPTNQRRCWELKEFGDYSYAEIAEELDLPVSTIRGLLARARKTLIREMEAWR</sequence>
<dbReference type="SUPFAM" id="SSF88659">
    <property type="entry name" value="Sigma3 and sigma4 domains of RNA polymerase sigma factors"/>
    <property type="match status" value="1"/>
</dbReference>
<dbReference type="SUPFAM" id="SSF88946">
    <property type="entry name" value="Sigma2 domain of RNA polymerase sigma factors"/>
    <property type="match status" value="1"/>
</dbReference>
<dbReference type="InterPro" id="IPR013325">
    <property type="entry name" value="RNA_pol_sigma_r2"/>
</dbReference>
<dbReference type="InterPro" id="IPR036388">
    <property type="entry name" value="WH-like_DNA-bd_sf"/>
</dbReference>
<reference evidence="7 8" key="1">
    <citation type="submission" date="2019-03" db="EMBL/GenBank/DDBJ databases">
        <title>Genomics of glacier-inhabiting Cryobacterium strains.</title>
        <authorList>
            <person name="Liu Q."/>
            <person name="Xin Y.-H."/>
        </authorList>
    </citation>
    <scope>NUCLEOTIDE SEQUENCE [LARGE SCALE GENOMIC DNA]</scope>
    <source>
        <strain evidence="7 8">MDB1-5</strain>
    </source>
</reference>
<protein>
    <submittedName>
        <fullName evidence="7">RNA polymerase sigma factor</fullName>
    </submittedName>
</protein>
<dbReference type="PANTHER" id="PTHR43133:SF51">
    <property type="entry name" value="RNA POLYMERASE SIGMA FACTOR"/>
    <property type="match status" value="1"/>
</dbReference>
<dbReference type="InterPro" id="IPR013324">
    <property type="entry name" value="RNA_pol_sigma_r3/r4-like"/>
</dbReference>
<dbReference type="Pfam" id="PF04542">
    <property type="entry name" value="Sigma70_r2"/>
    <property type="match status" value="1"/>
</dbReference>
<organism evidence="7 8">
    <name type="scientific">Cryobacterium glucosi</name>
    <dbReference type="NCBI Taxonomy" id="1259175"/>
    <lineage>
        <taxon>Bacteria</taxon>
        <taxon>Bacillati</taxon>
        <taxon>Actinomycetota</taxon>
        <taxon>Actinomycetes</taxon>
        <taxon>Micrococcales</taxon>
        <taxon>Microbacteriaceae</taxon>
        <taxon>Cryobacterium</taxon>
    </lineage>
</organism>
<dbReference type="RefSeq" id="WP_134449838.1">
    <property type="nucleotide sequence ID" value="NZ_SOFS01000031.1"/>
</dbReference>
<dbReference type="EMBL" id="SOFS01000031">
    <property type="protein sequence ID" value="TFC18679.1"/>
    <property type="molecule type" value="Genomic_DNA"/>
</dbReference>
<dbReference type="InterPro" id="IPR039425">
    <property type="entry name" value="RNA_pol_sigma-70-like"/>
</dbReference>
<dbReference type="InterPro" id="IPR013249">
    <property type="entry name" value="RNA_pol_sigma70_r4_t2"/>
</dbReference>
<comment type="similarity">
    <text evidence="1">Belongs to the sigma-70 factor family. ECF subfamily.</text>
</comment>
<evidence type="ECO:0000313" key="7">
    <source>
        <dbReference type="EMBL" id="TFC18679.1"/>
    </source>
</evidence>
<evidence type="ECO:0000259" key="6">
    <source>
        <dbReference type="Pfam" id="PF08281"/>
    </source>
</evidence>
<dbReference type="InterPro" id="IPR007627">
    <property type="entry name" value="RNA_pol_sigma70_r2"/>
</dbReference>
<feature type="domain" description="RNA polymerase sigma factor 70 region 4 type 2" evidence="6">
    <location>
        <begin position="128"/>
        <end position="180"/>
    </location>
</feature>
<evidence type="ECO:0000256" key="2">
    <source>
        <dbReference type="ARBA" id="ARBA00023015"/>
    </source>
</evidence>
<evidence type="ECO:0000313" key="8">
    <source>
        <dbReference type="Proteomes" id="UP000297604"/>
    </source>
</evidence>
<accession>A0ABY2IK28</accession>
<evidence type="ECO:0000256" key="1">
    <source>
        <dbReference type="ARBA" id="ARBA00010641"/>
    </source>
</evidence>
<dbReference type="CDD" id="cd06171">
    <property type="entry name" value="Sigma70_r4"/>
    <property type="match status" value="1"/>
</dbReference>
<name>A0ABY2IK28_9MICO</name>
<dbReference type="Gene3D" id="1.10.10.10">
    <property type="entry name" value="Winged helix-like DNA-binding domain superfamily/Winged helix DNA-binding domain"/>
    <property type="match status" value="1"/>
</dbReference>